<dbReference type="AlphaFoldDB" id="A0A0F9CS44"/>
<dbReference type="Gene3D" id="3.50.50.60">
    <property type="entry name" value="FAD/NAD(P)-binding domain"/>
    <property type="match status" value="1"/>
</dbReference>
<organism evidence="1">
    <name type="scientific">marine sediment metagenome</name>
    <dbReference type="NCBI Taxonomy" id="412755"/>
    <lineage>
        <taxon>unclassified sequences</taxon>
        <taxon>metagenomes</taxon>
        <taxon>ecological metagenomes</taxon>
    </lineage>
</organism>
<reference evidence="1" key="1">
    <citation type="journal article" date="2015" name="Nature">
        <title>Complex archaea that bridge the gap between prokaryotes and eukaryotes.</title>
        <authorList>
            <person name="Spang A."/>
            <person name="Saw J.H."/>
            <person name="Jorgensen S.L."/>
            <person name="Zaremba-Niedzwiedzka K."/>
            <person name="Martijn J."/>
            <person name="Lind A.E."/>
            <person name="van Eijk R."/>
            <person name="Schleper C."/>
            <person name="Guy L."/>
            <person name="Ettema T.J."/>
        </authorList>
    </citation>
    <scope>NUCLEOTIDE SEQUENCE</scope>
</reference>
<dbReference type="PRINTS" id="PR00411">
    <property type="entry name" value="PNDRDTASEI"/>
</dbReference>
<dbReference type="InterPro" id="IPR036188">
    <property type="entry name" value="FAD/NAD-bd_sf"/>
</dbReference>
<protein>
    <recommendedName>
        <fullName evidence="2">FAD-dependent oxidoreductase</fullName>
    </recommendedName>
</protein>
<sequence length="455" mass="47881">GKDMSARIVGQPFTAPYPNRAKTSSGTFEIIEYTLQLPIADAGYAAWAAADQQARTMTYHPEQQFTSDRLFEVPPDSMLGRETSDGPWQGVDRLPLDAFRSEDAPRMFVLGGCADISREQAEKLLRPLDLIDMGRRIGKAAVAEAGGLAKPSGVKLPGVLIPGVLSPGVPSPGVPSDHPVVVDCEVKEVLRGVRPTQQLPTIRQDARALPVLGQYDVVVIGGGTGGAPAGIAAARQGAKTLVVEYLHGLGGVGTLGAISKYYWGNRVGFTATIPGEGSWVIEQKMEWYRSNLLEAGGEIWFGTLGCGTVLRGNRVIGAVVATPHGRGVVLAKAVIDATGNSDVAASAGAECIYTDASEFGMQGTGLPGRKLGGTYNNTDFAVVDETDFETAQGNNGYRTVTPGLRTVALELGGIYDVASGLRALLRARTELILEVNPDGNSKSIGRGFFKPSAEG</sequence>
<name>A0A0F9CS44_9ZZZZ</name>
<evidence type="ECO:0000313" key="1">
    <source>
        <dbReference type="EMBL" id="KKK99371.1"/>
    </source>
</evidence>
<dbReference type="SUPFAM" id="SSF51905">
    <property type="entry name" value="FAD/NAD(P)-binding domain"/>
    <property type="match status" value="1"/>
</dbReference>
<accession>A0A0F9CS44</accession>
<gene>
    <name evidence="1" type="ORF">LCGC14_2633420</name>
</gene>
<comment type="caution">
    <text evidence="1">The sequence shown here is derived from an EMBL/GenBank/DDBJ whole genome shotgun (WGS) entry which is preliminary data.</text>
</comment>
<feature type="non-terminal residue" evidence="1">
    <location>
        <position position="455"/>
    </location>
</feature>
<dbReference type="Pfam" id="PF12831">
    <property type="entry name" value="FAD_oxidored"/>
    <property type="match status" value="1"/>
</dbReference>
<feature type="non-terminal residue" evidence="1">
    <location>
        <position position="1"/>
    </location>
</feature>
<evidence type="ECO:0008006" key="2">
    <source>
        <dbReference type="Google" id="ProtNLM"/>
    </source>
</evidence>
<proteinExistence type="predicted"/>
<dbReference type="EMBL" id="LAZR01045231">
    <property type="protein sequence ID" value="KKK99371.1"/>
    <property type="molecule type" value="Genomic_DNA"/>
</dbReference>